<reference evidence="9" key="2">
    <citation type="journal article" date="2021" name="PeerJ">
        <title>Extensive microbial diversity within the chicken gut microbiome revealed by metagenomics and culture.</title>
        <authorList>
            <person name="Gilroy R."/>
            <person name="Ravi A."/>
            <person name="Getino M."/>
            <person name="Pursley I."/>
            <person name="Horton D.L."/>
            <person name="Alikhan N.F."/>
            <person name="Baker D."/>
            <person name="Gharbi K."/>
            <person name="Hall N."/>
            <person name="Watson M."/>
            <person name="Adriaenssens E.M."/>
            <person name="Foster-Nyarko E."/>
            <person name="Jarju S."/>
            <person name="Secka A."/>
            <person name="Antonio M."/>
            <person name="Oren A."/>
            <person name="Chaudhuri R.R."/>
            <person name="La Ragione R."/>
            <person name="Hildebrand F."/>
            <person name="Pallen M.J."/>
        </authorList>
    </citation>
    <scope>NUCLEOTIDE SEQUENCE</scope>
    <source>
        <strain evidence="9">6276</strain>
    </source>
</reference>
<dbReference type="InterPro" id="IPR029044">
    <property type="entry name" value="Nucleotide-diphossugar_trans"/>
</dbReference>
<name>A0A9D1JN18_9BACT</name>
<evidence type="ECO:0000313" key="9">
    <source>
        <dbReference type="EMBL" id="HIS36064.1"/>
    </source>
</evidence>
<evidence type="ECO:0000256" key="4">
    <source>
        <dbReference type="ARBA" id="ARBA00022692"/>
    </source>
</evidence>
<dbReference type="InterPro" id="IPR050256">
    <property type="entry name" value="Glycosyltransferase_2"/>
</dbReference>
<proteinExistence type="predicted"/>
<evidence type="ECO:0000259" key="8">
    <source>
        <dbReference type="Pfam" id="PF00535"/>
    </source>
</evidence>
<sequence>MNKPTLAIIIPCFNEELCIEKTVEKLFVVLNSLIKKNKINSDSYLYLVDDGSSDTTWEIIKKLHSSNNLVKAQKFIRNYGNQKALIAGLEGVREIGCDCVVSIDADLQQDEWAIEKFVDEYMNGFDIVSGIRNDRKTDSVFKKTTALMFYKLMNLLGVKIPVNHSDYRLISRKALELMSQYHENALFLRGFFHELGLKTAYVHFDVKQRMAGKSKFNFVKLMELSLNGITSFSIVPLRFITVLGFLMALFGFIVGVEAVFEKIFHNNAPNGMATTIILLCVFGGIQLFCIGIIGEYVGQVFREVKARPRYIKETELK</sequence>
<evidence type="ECO:0000256" key="7">
    <source>
        <dbReference type="SAM" id="Phobius"/>
    </source>
</evidence>
<feature type="transmembrane region" description="Helical" evidence="7">
    <location>
        <begin position="272"/>
        <end position="297"/>
    </location>
</feature>
<evidence type="ECO:0000256" key="2">
    <source>
        <dbReference type="ARBA" id="ARBA00022676"/>
    </source>
</evidence>
<dbReference type="Gene3D" id="3.90.550.10">
    <property type="entry name" value="Spore Coat Polysaccharide Biosynthesis Protein SpsA, Chain A"/>
    <property type="match status" value="1"/>
</dbReference>
<keyword evidence="4 7" id="KW-0812">Transmembrane</keyword>
<evidence type="ECO:0000256" key="6">
    <source>
        <dbReference type="ARBA" id="ARBA00023136"/>
    </source>
</evidence>
<reference evidence="9" key="1">
    <citation type="submission" date="2020-10" db="EMBL/GenBank/DDBJ databases">
        <authorList>
            <person name="Gilroy R."/>
        </authorList>
    </citation>
    <scope>NUCLEOTIDE SEQUENCE</scope>
    <source>
        <strain evidence="9">6276</strain>
    </source>
</reference>
<keyword evidence="2" id="KW-0328">Glycosyltransferase</keyword>
<comment type="caution">
    <text evidence="9">The sequence shown here is derived from an EMBL/GenBank/DDBJ whole genome shotgun (WGS) entry which is preliminary data.</text>
</comment>
<dbReference type="Pfam" id="PF00535">
    <property type="entry name" value="Glycos_transf_2"/>
    <property type="match status" value="1"/>
</dbReference>
<feature type="transmembrane region" description="Helical" evidence="7">
    <location>
        <begin position="239"/>
        <end position="260"/>
    </location>
</feature>
<gene>
    <name evidence="9" type="ORF">IAC10_05475</name>
</gene>
<evidence type="ECO:0000256" key="5">
    <source>
        <dbReference type="ARBA" id="ARBA00022989"/>
    </source>
</evidence>
<keyword evidence="6 7" id="KW-0472">Membrane</keyword>
<dbReference type="CDD" id="cd04187">
    <property type="entry name" value="DPM1_like_bac"/>
    <property type="match status" value="1"/>
</dbReference>
<dbReference type="EMBL" id="DVIU01000114">
    <property type="protein sequence ID" value="HIS36064.1"/>
    <property type="molecule type" value="Genomic_DNA"/>
</dbReference>
<dbReference type="GO" id="GO:0005886">
    <property type="term" value="C:plasma membrane"/>
    <property type="evidence" value="ECO:0007669"/>
    <property type="project" value="TreeGrafter"/>
</dbReference>
<evidence type="ECO:0000256" key="3">
    <source>
        <dbReference type="ARBA" id="ARBA00022679"/>
    </source>
</evidence>
<dbReference type="GO" id="GO:0016757">
    <property type="term" value="F:glycosyltransferase activity"/>
    <property type="evidence" value="ECO:0007669"/>
    <property type="project" value="UniProtKB-KW"/>
</dbReference>
<feature type="domain" description="Glycosyltransferase 2-like" evidence="8">
    <location>
        <begin position="8"/>
        <end position="176"/>
    </location>
</feature>
<protein>
    <submittedName>
        <fullName evidence="9">Glycosyltransferase family 2 protein</fullName>
    </submittedName>
</protein>
<accession>A0A9D1JN18</accession>
<keyword evidence="5 7" id="KW-1133">Transmembrane helix</keyword>
<dbReference type="AlphaFoldDB" id="A0A9D1JN18"/>
<evidence type="ECO:0000313" key="10">
    <source>
        <dbReference type="Proteomes" id="UP000823928"/>
    </source>
</evidence>
<keyword evidence="3" id="KW-0808">Transferase</keyword>
<evidence type="ECO:0000256" key="1">
    <source>
        <dbReference type="ARBA" id="ARBA00004141"/>
    </source>
</evidence>
<organism evidence="9 10">
    <name type="scientific">Candidatus Scatousia excrementigallinarum</name>
    <dbReference type="NCBI Taxonomy" id="2840935"/>
    <lineage>
        <taxon>Bacteria</taxon>
        <taxon>Candidatus Scatousia</taxon>
    </lineage>
</organism>
<dbReference type="PANTHER" id="PTHR48090">
    <property type="entry name" value="UNDECAPRENYL-PHOSPHATE 4-DEOXY-4-FORMAMIDO-L-ARABINOSE TRANSFERASE-RELATED"/>
    <property type="match status" value="1"/>
</dbReference>
<dbReference type="InterPro" id="IPR001173">
    <property type="entry name" value="Glyco_trans_2-like"/>
</dbReference>
<dbReference type="Proteomes" id="UP000823928">
    <property type="component" value="Unassembled WGS sequence"/>
</dbReference>
<comment type="subcellular location">
    <subcellularLocation>
        <location evidence="1">Membrane</location>
        <topology evidence="1">Multi-pass membrane protein</topology>
    </subcellularLocation>
</comment>
<dbReference type="PANTHER" id="PTHR48090:SF1">
    <property type="entry name" value="PROPHAGE BACTOPRENOL GLUCOSYL TRANSFERASE HOMOLOG"/>
    <property type="match status" value="1"/>
</dbReference>
<dbReference type="SUPFAM" id="SSF53448">
    <property type="entry name" value="Nucleotide-diphospho-sugar transferases"/>
    <property type="match status" value="1"/>
</dbReference>